<evidence type="ECO:0000259" key="10">
    <source>
        <dbReference type="Pfam" id="PF02602"/>
    </source>
</evidence>
<evidence type="ECO:0000256" key="8">
    <source>
        <dbReference type="ARBA" id="ARBA00048617"/>
    </source>
</evidence>
<evidence type="ECO:0000256" key="2">
    <source>
        <dbReference type="ARBA" id="ARBA00008133"/>
    </source>
</evidence>
<dbReference type="Pfam" id="PF02602">
    <property type="entry name" value="HEM4"/>
    <property type="match status" value="1"/>
</dbReference>
<dbReference type="GO" id="GO:0004852">
    <property type="term" value="F:uroporphyrinogen-III synthase activity"/>
    <property type="evidence" value="ECO:0007669"/>
    <property type="project" value="UniProtKB-UniRule"/>
</dbReference>
<comment type="function">
    <text evidence="6 9">Catalyzes cyclization of the linear tetrapyrrole, hydroxymethylbilane, to the macrocyclic uroporphyrinogen III.</text>
</comment>
<dbReference type="Gene3D" id="3.40.50.10090">
    <property type="match status" value="2"/>
</dbReference>
<keyword evidence="12" id="KW-1185">Reference proteome</keyword>
<dbReference type="CDD" id="cd06578">
    <property type="entry name" value="HemD"/>
    <property type="match status" value="1"/>
</dbReference>
<evidence type="ECO:0000256" key="9">
    <source>
        <dbReference type="RuleBase" id="RU366031"/>
    </source>
</evidence>
<comment type="similarity">
    <text evidence="2 9">Belongs to the uroporphyrinogen-III synthase family.</text>
</comment>
<evidence type="ECO:0000256" key="3">
    <source>
        <dbReference type="ARBA" id="ARBA00013109"/>
    </source>
</evidence>
<keyword evidence="4 9" id="KW-0456">Lyase</keyword>
<dbReference type="UniPathway" id="UPA00251">
    <property type="reaction ID" value="UER00320"/>
</dbReference>
<comment type="catalytic activity">
    <reaction evidence="8 9">
        <text>hydroxymethylbilane = uroporphyrinogen III + H2O</text>
        <dbReference type="Rhea" id="RHEA:18965"/>
        <dbReference type="ChEBI" id="CHEBI:15377"/>
        <dbReference type="ChEBI" id="CHEBI:57308"/>
        <dbReference type="ChEBI" id="CHEBI:57845"/>
        <dbReference type="EC" id="4.2.1.75"/>
    </reaction>
</comment>
<dbReference type="SUPFAM" id="SSF69618">
    <property type="entry name" value="HemD-like"/>
    <property type="match status" value="1"/>
</dbReference>
<sequence>MSLSSLHGKKIIVTREKSQAKAFSDKIQQLGGIPIEVPLLKITCNNTEEIRPVMNGLSDGQWVFFTSSNGVHCFVRLLEKYRIEIDRLNRFKIAVVGEKTGIAVEKYGLKPTFSPSIYNAEIMAKEFLESIYDGEPILLIRGNRSRDVLPNIFEQLGIDFQMVEVYQTSFHMESKALLHKVLDNSFDFLTFTSPSSVEAYVELGSDHPNLEKSLYNRCVCIGTTTEQRAIELGFNDTYVPESFTIDGMIGCMRKINREDS</sequence>
<organism evidence="11 12">
    <name type="scientific">Oceanobacillus limi</name>
    <dbReference type="NCBI Taxonomy" id="930131"/>
    <lineage>
        <taxon>Bacteria</taxon>
        <taxon>Bacillati</taxon>
        <taxon>Bacillota</taxon>
        <taxon>Bacilli</taxon>
        <taxon>Bacillales</taxon>
        <taxon>Bacillaceae</taxon>
        <taxon>Oceanobacillus</taxon>
    </lineage>
</organism>
<dbReference type="InterPro" id="IPR039793">
    <property type="entry name" value="UROS/Hem4"/>
</dbReference>
<comment type="pathway">
    <text evidence="1 9">Porphyrin-containing compound metabolism; protoporphyrin-IX biosynthesis; coproporphyrinogen-III from 5-aminolevulinate: step 3/4.</text>
</comment>
<keyword evidence="5 9" id="KW-0627">Porphyrin biosynthesis</keyword>
<name>A0A1I0GG09_9BACI</name>
<dbReference type="GO" id="GO:0006780">
    <property type="term" value="P:uroporphyrinogen III biosynthetic process"/>
    <property type="evidence" value="ECO:0007669"/>
    <property type="project" value="UniProtKB-UniRule"/>
</dbReference>
<dbReference type="GO" id="GO:0006782">
    <property type="term" value="P:protoporphyrinogen IX biosynthetic process"/>
    <property type="evidence" value="ECO:0007669"/>
    <property type="project" value="UniProtKB-UniRule"/>
</dbReference>
<gene>
    <name evidence="11" type="ORF">SAMN05216389_12141</name>
</gene>
<evidence type="ECO:0000256" key="5">
    <source>
        <dbReference type="ARBA" id="ARBA00023244"/>
    </source>
</evidence>
<evidence type="ECO:0000313" key="12">
    <source>
        <dbReference type="Proteomes" id="UP000198618"/>
    </source>
</evidence>
<proteinExistence type="inferred from homology"/>
<dbReference type="EMBL" id="FOHE01000021">
    <property type="protein sequence ID" value="SET69814.1"/>
    <property type="molecule type" value="Genomic_DNA"/>
</dbReference>
<evidence type="ECO:0000256" key="4">
    <source>
        <dbReference type="ARBA" id="ARBA00023239"/>
    </source>
</evidence>
<dbReference type="RefSeq" id="WP_090872090.1">
    <property type="nucleotide sequence ID" value="NZ_FOHE01000021.1"/>
</dbReference>
<evidence type="ECO:0000256" key="1">
    <source>
        <dbReference type="ARBA" id="ARBA00004772"/>
    </source>
</evidence>
<dbReference type="STRING" id="930131.SAMN05216389_12141"/>
<dbReference type="PANTHER" id="PTHR38042:SF1">
    <property type="entry name" value="UROPORPHYRINOGEN-III SYNTHASE, CHLOROPLASTIC"/>
    <property type="match status" value="1"/>
</dbReference>
<reference evidence="11 12" key="1">
    <citation type="submission" date="2016-10" db="EMBL/GenBank/DDBJ databases">
        <authorList>
            <person name="de Groot N.N."/>
        </authorList>
    </citation>
    <scope>NUCLEOTIDE SEQUENCE [LARGE SCALE GENOMIC DNA]</scope>
    <source>
        <strain evidence="11 12">IBRC-M 10780</strain>
    </source>
</reference>
<dbReference type="Proteomes" id="UP000198618">
    <property type="component" value="Unassembled WGS sequence"/>
</dbReference>
<evidence type="ECO:0000256" key="7">
    <source>
        <dbReference type="ARBA" id="ARBA00040167"/>
    </source>
</evidence>
<protein>
    <recommendedName>
        <fullName evidence="7 9">Uroporphyrinogen-III synthase</fullName>
        <ecNumber evidence="3 9">4.2.1.75</ecNumber>
    </recommendedName>
</protein>
<dbReference type="InterPro" id="IPR036108">
    <property type="entry name" value="4pyrrol_syn_uPrphyn_synt_sf"/>
</dbReference>
<feature type="domain" description="Tetrapyrrole biosynthesis uroporphyrinogen III synthase" evidence="10">
    <location>
        <begin position="22"/>
        <end position="249"/>
    </location>
</feature>
<evidence type="ECO:0000313" key="11">
    <source>
        <dbReference type="EMBL" id="SET69814.1"/>
    </source>
</evidence>
<dbReference type="InterPro" id="IPR003754">
    <property type="entry name" value="4pyrrol_synth_uPrphyn_synth"/>
</dbReference>
<dbReference type="EC" id="4.2.1.75" evidence="3 9"/>
<dbReference type="OrthoDB" id="9815856at2"/>
<accession>A0A1I0GG09</accession>
<dbReference type="AlphaFoldDB" id="A0A1I0GG09"/>
<dbReference type="PANTHER" id="PTHR38042">
    <property type="entry name" value="UROPORPHYRINOGEN-III SYNTHASE, CHLOROPLASTIC"/>
    <property type="match status" value="1"/>
</dbReference>
<evidence type="ECO:0000256" key="6">
    <source>
        <dbReference type="ARBA" id="ARBA00037589"/>
    </source>
</evidence>